<dbReference type="RefSeq" id="WP_154076977.1">
    <property type="nucleotide sequence ID" value="NZ_CP045929.1"/>
</dbReference>
<dbReference type="Gene3D" id="3.10.129.10">
    <property type="entry name" value="Hotdog Thioesterase"/>
    <property type="match status" value="1"/>
</dbReference>
<feature type="domain" description="FAS1-like dehydratase" evidence="1">
    <location>
        <begin position="7"/>
        <end position="137"/>
    </location>
</feature>
<dbReference type="AlphaFoldDB" id="A0A5Q3QB05"/>
<protein>
    <submittedName>
        <fullName evidence="2">MaoC family dehydratase</fullName>
    </submittedName>
</protein>
<organism evidence="2 3">
    <name type="scientific">Allosaccharopolyspora coralli</name>
    <dbReference type="NCBI Taxonomy" id="2665642"/>
    <lineage>
        <taxon>Bacteria</taxon>
        <taxon>Bacillati</taxon>
        <taxon>Actinomycetota</taxon>
        <taxon>Actinomycetes</taxon>
        <taxon>Pseudonocardiales</taxon>
        <taxon>Pseudonocardiaceae</taxon>
        <taxon>Allosaccharopolyspora</taxon>
    </lineage>
</organism>
<accession>A0A5Q3QB05</accession>
<evidence type="ECO:0000313" key="2">
    <source>
        <dbReference type="EMBL" id="QGK70394.1"/>
    </source>
</evidence>
<keyword evidence="3" id="KW-1185">Reference proteome</keyword>
<dbReference type="InterPro" id="IPR029069">
    <property type="entry name" value="HotDog_dom_sf"/>
</dbReference>
<dbReference type="SUPFAM" id="SSF54637">
    <property type="entry name" value="Thioesterase/thiol ester dehydrase-isomerase"/>
    <property type="match status" value="1"/>
</dbReference>
<dbReference type="KEGG" id="sace:GIY23_13465"/>
<name>A0A5Q3QB05_9PSEU</name>
<evidence type="ECO:0000313" key="3">
    <source>
        <dbReference type="Proteomes" id="UP000371041"/>
    </source>
</evidence>
<dbReference type="PIRSF" id="PIRSF018072">
    <property type="entry name" value="UCP018072"/>
    <property type="match status" value="1"/>
</dbReference>
<dbReference type="Proteomes" id="UP000371041">
    <property type="component" value="Chromosome"/>
</dbReference>
<dbReference type="EMBL" id="CP045929">
    <property type="protein sequence ID" value="QGK70394.1"/>
    <property type="molecule type" value="Genomic_DNA"/>
</dbReference>
<evidence type="ECO:0000259" key="1">
    <source>
        <dbReference type="Pfam" id="PF13452"/>
    </source>
</evidence>
<dbReference type="InterPro" id="IPR016709">
    <property type="entry name" value="HadA-like"/>
</dbReference>
<dbReference type="InterPro" id="IPR039569">
    <property type="entry name" value="FAS1-like_DH_region"/>
</dbReference>
<gene>
    <name evidence="2" type="ORF">GIY23_13465</name>
</gene>
<dbReference type="CDD" id="cd03441">
    <property type="entry name" value="R_hydratase_like"/>
    <property type="match status" value="1"/>
</dbReference>
<dbReference type="Pfam" id="PF13452">
    <property type="entry name" value="FAS1_DH_region"/>
    <property type="match status" value="1"/>
</dbReference>
<proteinExistence type="predicted"/>
<reference evidence="3" key="1">
    <citation type="submission" date="2019-11" db="EMBL/GenBank/DDBJ databases">
        <title>The complete genome sequence of Saccharopolyspora sp. E2A.</title>
        <authorList>
            <person name="Zhang G."/>
        </authorList>
    </citation>
    <scope>NUCLEOTIDE SEQUENCE [LARGE SCALE GENOMIC DNA]</scope>
    <source>
        <strain evidence="3">E2A</strain>
    </source>
</reference>
<sequence>MPINRAYVGHEFAADEPYEVSRVKIREFAEAIGDRSPLRTDREAARRAGHSDVVAPPTFPMVFAGIGAANSPLFEADFGMDYSRVLHGEQDFDYSRPIVAGDVLTVTGRVADVRDAGDHELIRTELDIHDGDGQWVCRAVTVLMSTGTAG</sequence>